<keyword evidence="2" id="KW-1185">Reference proteome</keyword>
<dbReference type="RefSeq" id="WP_141723137.1">
    <property type="nucleotide sequence ID" value="NZ_FMCU01000009.1"/>
</dbReference>
<dbReference type="EMBL" id="FMCU01000009">
    <property type="protein sequence ID" value="SCF32060.1"/>
    <property type="molecule type" value="Genomic_DNA"/>
</dbReference>
<sequence>MVAGELRQQTGSIGVDRAKRWLNYSTRVASIYTNTDKVFKDLLHFEWPYGGQPFSFDLGGQFRGGDLHEKSFMAEVKAYSYEMDSAAEYRKFIAECYVAFQEKPDRCDNLLWLSWAPFQAQNWHKHRSAESIKKHLLHADNIYRVFGTNSAEEAQLKIEAQVVYELTNRLWLLILCEEQEGLVITSDHYQRVMAFMGIGEESQ</sequence>
<dbReference type="AlphaFoldDB" id="A0A1C4ZGA6"/>
<evidence type="ECO:0000313" key="2">
    <source>
        <dbReference type="Proteomes" id="UP000198797"/>
    </source>
</evidence>
<dbReference type="OrthoDB" id="4129060at2"/>
<name>A0A1C4ZGA6_9ACTN</name>
<protein>
    <submittedName>
        <fullName evidence="1">Uncharacterized protein</fullName>
    </submittedName>
</protein>
<accession>A0A1C4ZGA6</accession>
<organism evidence="1 2">
    <name type="scientific">Micromonospora matsumotoense</name>
    <dbReference type="NCBI Taxonomy" id="121616"/>
    <lineage>
        <taxon>Bacteria</taxon>
        <taxon>Bacillati</taxon>
        <taxon>Actinomycetota</taxon>
        <taxon>Actinomycetes</taxon>
        <taxon>Micromonosporales</taxon>
        <taxon>Micromonosporaceae</taxon>
        <taxon>Micromonospora</taxon>
    </lineage>
</organism>
<reference evidence="2" key="1">
    <citation type="submission" date="2016-06" db="EMBL/GenBank/DDBJ databases">
        <authorList>
            <person name="Varghese N."/>
            <person name="Submissions Spin"/>
        </authorList>
    </citation>
    <scope>NUCLEOTIDE SEQUENCE [LARGE SCALE GENOMIC DNA]</scope>
    <source>
        <strain evidence="2">DSM 44100</strain>
    </source>
</reference>
<dbReference type="Proteomes" id="UP000198797">
    <property type="component" value="Unassembled WGS sequence"/>
</dbReference>
<evidence type="ECO:0000313" key="1">
    <source>
        <dbReference type="EMBL" id="SCF32060.1"/>
    </source>
</evidence>
<proteinExistence type="predicted"/>
<gene>
    <name evidence="1" type="ORF">GA0070216_109201</name>
</gene>